<feature type="region of interest" description="Disordered" evidence="1">
    <location>
        <begin position="240"/>
        <end position="307"/>
    </location>
</feature>
<feature type="compositionally biased region" description="Polar residues" evidence="1">
    <location>
        <begin position="297"/>
        <end position="307"/>
    </location>
</feature>
<name>A0A498M2T0_LABRO</name>
<evidence type="ECO:0000313" key="3">
    <source>
        <dbReference type="Proteomes" id="UP000290572"/>
    </source>
</evidence>
<feature type="compositionally biased region" description="Basic and acidic residues" evidence="1">
    <location>
        <begin position="100"/>
        <end position="120"/>
    </location>
</feature>
<keyword evidence="3" id="KW-1185">Reference proteome</keyword>
<feature type="compositionally biased region" description="Polar residues" evidence="1">
    <location>
        <begin position="240"/>
        <end position="252"/>
    </location>
</feature>
<comment type="caution">
    <text evidence="2">The sequence shown here is derived from an EMBL/GenBank/DDBJ whole genome shotgun (WGS) entry which is preliminary data.</text>
</comment>
<reference evidence="2 3" key="1">
    <citation type="submission" date="2018-03" db="EMBL/GenBank/DDBJ databases">
        <title>Draft genome sequence of Rohu Carp (Labeo rohita).</title>
        <authorList>
            <person name="Das P."/>
            <person name="Kushwaha B."/>
            <person name="Joshi C.G."/>
            <person name="Kumar D."/>
            <person name="Nagpure N.S."/>
            <person name="Sahoo L."/>
            <person name="Das S.P."/>
            <person name="Bit A."/>
            <person name="Patnaik S."/>
            <person name="Meher P.K."/>
            <person name="Jayasankar P."/>
            <person name="Koringa P.G."/>
            <person name="Patel N.V."/>
            <person name="Hinsu A.T."/>
            <person name="Kumar R."/>
            <person name="Pandey M."/>
            <person name="Agarwal S."/>
            <person name="Srivastava S."/>
            <person name="Singh M."/>
            <person name="Iquebal M.A."/>
            <person name="Jaiswal S."/>
            <person name="Angadi U.B."/>
            <person name="Kumar N."/>
            <person name="Raza M."/>
            <person name="Shah T.M."/>
            <person name="Rai A."/>
            <person name="Jena J.K."/>
        </authorList>
    </citation>
    <scope>NUCLEOTIDE SEQUENCE [LARGE SCALE GENOMIC DNA]</scope>
    <source>
        <strain evidence="2">DASCIFA01</strain>
        <tissue evidence="2">Testis</tissue>
    </source>
</reference>
<dbReference type="AlphaFoldDB" id="A0A498M2T0"/>
<sequence>MAAQLERMKKKRKTIRSSATKLLTNLEEEIKNEEPDCDKLRELLSMLSVKEESLVDLDRGIENETSTDDLEGEIASALEYQDRIIMWKSRAKRLLERRLEQESERIKSPANHERLPEKRAAAPPLQTHNPEERRDCAAALPYMSRRLVRSCYETSRDRSWRTAKTLQCFSQAAGPKVTSFASDQERFHPSGPALRERRISSDRRLSSGSYVRPSYASSVNKRCQTSLNSSRSRALFRKNTLQEQPQGSTETQASDKRQRRGIALMSDTRWGSKGKTAGAFLDPFNTGRSELTERESGTPSNSNDGKR</sequence>
<accession>A0A498M2T0</accession>
<keyword evidence="2" id="KW-0418">Kinase</keyword>
<evidence type="ECO:0000256" key="1">
    <source>
        <dbReference type="SAM" id="MobiDB-lite"/>
    </source>
</evidence>
<proteinExistence type="predicted"/>
<feature type="region of interest" description="Disordered" evidence="1">
    <location>
        <begin position="100"/>
        <end position="129"/>
    </location>
</feature>
<dbReference type="Proteomes" id="UP000290572">
    <property type="component" value="Unassembled WGS sequence"/>
</dbReference>
<protein>
    <submittedName>
        <fullName evidence="2">Mitogen-activated kinase 4-like isoform X2</fullName>
    </submittedName>
</protein>
<organism evidence="2 3">
    <name type="scientific">Labeo rohita</name>
    <name type="common">Indian major carp</name>
    <name type="synonym">Cyprinus rohita</name>
    <dbReference type="NCBI Taxonomy" id="84645"/>
    <lineage>
        <taxon>Eukaryota</taxon>
        <taxon>Metazoa</taxon>
        <taxon>Chordata</taxon>
        <taxon>Craniata</taxon>
        <taxon>Vertebrata</taxon>
        <taxon>Euteleostomi</taxon>
        <taxon>Actinopterygii</taxon>
        <taxon>Neopterygii</taxon>
        <taxon>Teleostei</taxon>
        <taxon>Ostariophysi</taxon>
        <taxon>Cypriniformes</taxon>
        <taxon>Cyprinidae</taxon>
        <taxon>Labeoninae</taxon>
        <taxon>Labeonini</taxon>
        <taxon>Labeo</taxon>
    </lineage>
</organism>
<keyword evidence="2" id="KW-0808">Transferase</keyword>
<feature type="region of interest" description="Disordered" evidence="1">
    <location>
        <begin position="180"/>
        <end position="214"/>
    </location>
</feature>
<evidence type="ECO:0000313" key="2">
    <source>
        <dbReference type="EMBL" id="RXN13776.1"/>
    </source>
</evidence>
<dbReference type="GO" id="GO:0016301">
    <property type="term" value="F:kinase activity"/>
    <property type="evidence" value="ECO:0007669"/>
    <property type="project" value="UniProtKB-KW"/>
</dbReference>
<gene>
    <name evidence="2" type="ORF">ROHU_009422</name>
</gene>
<dbReference type="EMBL" id="QBIY01012945">
    <property type="protein sequence ID" value="RXN13776.1"/>
    <property type="molecule type" value="Genomic_DNA"/>
</dbReference>
<feature type="compositionally biased region" description="Basic and acidic residues" evidence="1">
    <location>
        <begin position="183"/>
        <end position="205"/>
    </location>
</feature>